<protein>
    <recommendedName>
        <fullName evidence="5">Large ribosomal subunit protein uL30</fullName>
    </recommendedName>
</protein>
<accession>A0A917JTL4</accession>
<dbReference type="Proteomes" id="UP000630149">
    <property type="component" value="Unassembled WGS sequence"/>
</dbReference>
<dbReference type="AlphaFoldDB" id="A0A917JTL4"/>
<dbReference type="RefSeq" id="WP_131776070.1">
    <property type="nucleotide sequence ID" value="NZ_BMOB01000003.1"/>
</dbReference>
<proteinExistence type="inferred from homology"/>
<keyword evidence="3 5" id="KW-0689">Ribosomal protein</keyword>
<dbReference type="InterPro" id="IPR016082">
    <property type="entry name" value="Ribosomal_uL30_ferredoxin-like"/>
</dbReference>
<keyword evidence="4 5" id="KW-0687">Ribonucleoprotein</keyword>
<dbReference type="FunFam" id="3.30.1390.20:FF:000001">
    <property type="entry name" value="50S ribosomal protein L30"/>
    <property type="match status" value="1"/>
</dbReference>
<dbReference type="Pfam" id="PF00327">
    <property type="entry name" value="Ribosomal_L30"/>
    <property type="match status" value="1"/>
</dbReference>
<evidence type="ECO:0000256" key="3">
    <source>
        <dbReference type="ARBA" id="ARBA00022980"/>
    </source>
</evidence>
<dbReference type="GO" id="GO:0022625">
    <property type="term" value="C:cytosolic large ribosomal subunit"/>
    <property type="evidence" value="ECO:0007669"/>
    <property type="project" value="TreeGrafter"/>
</dbReference>
<comment type="subunit">
    <text evidence="2 5">Part of the 50S ribosomal subunit.</text>
</comment>
<dbReference type="GO" id="GO:0006412">
    <property type="term" value="P:translation"/>
    <property type="evidence" value="ECO:0007669"/>
    <property type="project" value="UniProtKB-UniRule"/>
</dbReference>
<dbReference type="InterPro" id="IPR005996">
    <property type="entry name" value="Ribosomal_uL30_bac-type"/>
</dbReference>
<evidence type="ECO:0000259" key="6">
    <source>
        <dbReference type="Pfam" id="PF00327"/>
    </source>
</evidence>
<dbReference type="CDD" id="cd01658">
    <property type="entry name" value="Ribosomal_L30"/>
    <property type="match status" value="1"/>
</dbReference>
<gene>
    <name evidence="5 7" type="primary">rpmD</name>
    <name evidence="7" type="ORF">GCM10007966_10030</name>
</gene>
<evidence type="ECO:0000256" key="1">
    <source>
        <dbReference type="ARBA" id="ARBA00007594"/>
    </source>
</evidence>
<comment type="similarity">
    <text evidence="1 5">Belongs to the universal ribosomal protein uL30 family.</text>
</comment>
<dbReference type="OrthoDB" id="9812790at2"/>
<evidence type="ECO:0000313" key="8">
    <source>
        <dbReference type="Proteomes" id="UP000630149"/>
    </source>
</evidence>
<dbReference type="Gene3D" id="3.30.1390.20">
    <property type="entry name" value="Ribosomal protein L30, ferredoxin-like fold domain"/>
    <property type="match status" value="1"/>
</dbReference>
<dbReference type="NCBIfam" id="TIGR01308">
    <property type="entry name" value="rpmD_bact"/>
    <property type="match status" value="1"/>
</dbReference>
<dbReference type="SUPFAM" id="SSF55129">
    <property type="entry name" value="Ribosomal protein L30p/L7e"/>
    <property type="match status" value="1"/>
</dbReference>
<dbReference type="PANTHER" id="PTHR15892">
    <property type="entry name" value="MITOCHONDRIAL RIBOSOMAL PROTEIN L30"/>
    <property type="match status" value="1"/>
</dbReference>
<name>A0A917JTL4_9GAMM</name>
<evidence type="ECO:0000256" key="5">
    <source>
        <dbReference type="HAMAP-Rule" id="MF_01371"/>
    </source>
</evidence>
<feature type="domain" description="Large ribosomal subunit protein uL30-like ferredoxin-like fold" evidence="6">
    <location>
        <begin position="5"/>
        <end position="55"/>
    </location>
</feature>
<evidence type="ECO:0000256" key="4">
    <source>
        <dbReference type="ARBA" id="ARBA00023274"/>
    </source>
</evidence>
<reference evidence="7" key="1">
    <citation type="journal article" date="2014" name="Int. J. Syst. Evol. Microbiol.">
        <title>Complete genome sequence of Corynebacterium casei LMG S-19264T (=DSM 44701T), isolated from a smear-ripened cheese.</title>
        <authorList>
            <consortium name="US DOE Joint Genome Institute (JGI-PGF)"/>
            <person name="Walter F."/>
            <person name="Albersmeier A."/>
            <person name="Kalinowski J."/>
            <person name="Ruckert C."/>
        </authorList>
    </citation>
    <scope>NUCLEOTIDE SEQUENCE</scope>
    <source>
        <strain evidence="7">JCM 13919</strain>
    </source>
</reference>
<evidence type="ECO:0000313" key="7">
    <source>
        <dbReference type="EMBL" id="GGI83462.1"/>
    </source>
</evidence>
<reference evidence="7" key="2">
    <citation type="submission" date="2020-09" db="EMBL/GenBank/DDBJ databases">
        <authorList>
            <person name="Sun Q."/>
            <person name="Ohkuma M."/>
        </authorList>
    </citation>
    <scope>NUCLEOTIDE SEQUENCE</scope>
    <source>
        <strain evidence="7">JCM 13919</strain>
    </source>
</reference>
<dbReference type="EMBL" id="BMOB01000003">
    <property type="protein sequence ID" value="GGI83462.1"/>
    <property type="molecule type" value="Genomic_DNA"/>
</dbReference>
<evidence type="ECO:0000256" key="2">
    <source>
        <dbReference type="ARBA" id="ARBA00011838"/>
    </source>
</evidence>
<dbReference type="HAMAP" id="MF_01371_B">
    <property type="entry name" value="Ribosomal_uL30_B"/>
    <property type="match status" value="1"/>
</dbReference>
<sequence length="62" mass="6965">MKNKIKITLNKSLIGRIPAHIEIAKQLGLKKVNSTVIQPDNPSIRGMVNKINYLVNVEENVK</sequence>
<dbReference type="InterPro" id="IPR036919">
    <property type="entry name" value="Ribo_uL30_ferredoxin-like_sf"/>
</dbReference>
<keyword evidence="8" id="KW-1185">Reference proteome</keyword>
<comment type="caution">
    <text evidence="7">The sequence shown here is derived from an EMBL/GenBank/DDBJ whole genome shotgun (WGS) entry which is preliminary data.</text>
</comment>
<dbReference type="PIRSF" id="PIRSF002211">
    <property type="entry name" value="Ribosomal_L30_bac-type"/>
    <property type="match status" value="1"/>
</dbReference>
<dbReference type="PANTHER" id="PTHR15892:SF2">
    <property type="entry name" value="LARGE RIBOSOMAL SUBUNIT PROTEIN UL30M"/>
    <property type="match status" value="1"/>
</dbReference>
<organism evidence="7 8">
    <name type="scientific">Legionella impletisoli</name>
    <dbReference type="NCBI Taxonomy" id="343510"/>
    <lineage>
        <taxon>Bacteria</taxon>
        <taxon>Pseudomonadati</taxon>
        <taxon>Pseudomonadota</taxon>
        <taxon>Gammaproteobacteria</taxon>
        <taxon>Legionellales</taxon>
        <taxon>Legionellaceae</taxon>
        <taxon>Legionella</taxon>
    </lineage>
</organism>
<dbReference type="GO" id="GO:0003735">
    <property type="term" value="F:structural constituent of ribosome"/>
    <property type="evidence" value="ECO:0007669"/>
    <property type="project" value="InterPro"/>
</dbReference>